<sequence length="138" mass="15762">MFLSWAPFSISNRKKGYLPKLYRQLGFSNIHLSEYSVIKRYKYSHPSATPVVCSSKQANGSSPLQWSEEVERKRLYLERKFRFFEKQFATIQSCTVCNGSGKLPCKFFSGNCDCVVCKSQGEVDCEHCRGTGHIAGWL</sequence>
<dbReference type="Proteomes" id="UP001300502">
    <property type="component" value="Unassembled WGS sequence"/>
</dbReference>
<gene>
    <name evidence="1" type="ORF">GAYE_HPESCF16G0249</name>
</gene>
<protein>
    <submittedName>
        <fullName evidence="1">Uncharacterized protein</fullName>
    </submittedName>
</protein>
<evidence type="ECO:0000313" key="1">
    <source>
        <dbReference type="EMBL" id="KAK4522369.1"/>
    </source>
</evidence>
<keyword evidence="2" id="KW-1185">Reference proteome</keyword>
<evidence type="ECO:0000313" key="2">
    <source>
        <dbReference type="Proteomes" id="UP001300502"/>
    </source>
</evidence>
<dbReference type="EMBL" id="JANCYU010000003">
    <property type="protein sequence ID" value="KAK4522369.1"/>
    <property type="molecule type" value="Genomic_DNA"/>
</dbReference>
<organism evidence="1 2">
    <name type="scientific">Galdieria yellowstonensis</name>
    <dbReference type="NCBI Taxonomy" id="3028027"/>
    <lineage>
        <taxon>Eukaryota</taxon>
        <taxon>Rhodophyta</taxon>
        <taxon>Bangiophyceae</taxon>
        <taxon>Galdieriales</taxon>
        <taxon>Galdieriaceae</taxon>
        <taxon>Galdieria</taxon>
    </lineage>
</organism>
<reference evidence="1 2" key="1">
    <citation type="submission" date="2022-07" db="EMBL/GenBank/DDBJ databases">
        <title>Genome-wide signatures of adaptation to extreme environments.</title>
        <authorList>
            <person name="Cho C.H."/>
            <person name="Yoon H.S."/>
        </authorList>
    </citation>
    <scope>NUCLEOTIDE SEQUENCE [LARGE SCALE GENOMIC DNA]</scope>
    <source>
        <strain evidence="1 2">108.79 E11</strain>
    </source>
</reference>
<proteinExistence type="predicted"/>
<accession>A0AAV9I317</accession>
<comment type="caution">
    <text evidence="1">The sequence shown here is derived from an EMBL/GenBank/DDBJ whole genome shotgun (WGS) entry which is preliminary data.</text>
</comment>
<name>A0AAV9I317_9RHOD</name>
<dbReference type="AlphaFoldDB" id="A0AAV9I317"/>